<dbReference type="InterPro" id="IPR006993">
    <property type="entry name" value="Glut_rich_SH3-bd"/>
</dbReference>
<dbReference type="InterPro" id="IPR036249">
    <property type="entry name" value="Thioredoxin-like_sf"/>
</dbReference>
<feature type="region of interest" description="Disordered" evidence="1">
    <location>
        <begin position="89"/>
        <end position="113"/>
    </location>
</feature>
<dbReference type="PROSITE" id="PS51354">
    <property type="entry name" value="GLUTAREDOXIN_2"/>
    <property type="match status" value="1"/>
</dbReference>
<gene>
    <name evidence="2" type="ORF">TVY486_0805120</name>
</gene>
<feature type="compositionally biased region" description="Basic and acidic residues" evidence="1">
    <location>
        <begin position="89"/>
        <end position="101"/>
    </location>
</feature>
<accession>G0U1E9</accession>
<reference evidence="2" key="1">
    <citation type="journal article" date="2012" name="Proc. Natl. Acad. Sci. U.S.A.">
        <title>Antigenic diversity is generated by distinct evolutionary mechanisms in African trypanosome species.</title>
        <authorList>
            <person name="Jackson A.P."/>
            <person name="Berry A."/>
            <person name="Aslett M."/>
            <person name="Allison H.C."/>
            <person name="Burton P."/>
            <person name="Vavrova-Anderson J."/>
            <person name="Brown R."/>
            <person name="Browne H."/>
            <person name="Corton N."/>
            <person name="Hauser H."/>
            <person name="Gamble J."/>
            <person name="Gilderthorp R."/>
            <person name="Marcello L."/>
            <person name="McQuillan J."/>
            <person name="Otto T.D."/>
            <person name="Quail M.A."/>
            <person name="Sanders M.J."/>
            <person name="van Tonder A."/>
            <person name="Ginger M.L."/>
            <person name="Field M.C."/>
            <person name="Barry J.D."/>
            <person name="Hertz-Fowler C."/>
            <person name="Berriman M."/>
        </authorList>
    </citation>
    <scope>NUCLEOTIDE SEQUENCE</scope>
    <source>
        <strain evidence="2">Y486</strain>
    </source>
</reference>
<dbReference type="Gene3D" id="3.40.30.10">
    <property type="entry name" value="Glutaredoxin"/>
    <property type="match status" value="1"/>
</dbReference>
<sequence length="255" mass="28690">MDVHDTAGPHLTEERRVWEYLQRTFPMTDPDMLQEMAALVMLGRYTLSDAIDMVRVIEDARQINDEGWGEENCSSSNCLQAENCVDERSAANESDGVHEKATTPTSNVGCDKNRAGEDGQHFLKLAEPHTPVGDPSQENFTSIPLSGDERLKTRLFTTTMTGDRRVRDHCRRVETLLYLKRIQYETVNIADNVLEQRRMRQMYAASTGRSSAAPLPSLFVGTHFVGDYERLQELEDEGVLIETIVGLGYDGSMAQ</sequence>
<dbReference type="SUPFAM" id="SSF52833">
    <property type="entry name" value="Thioredoxin-like"/>
    <property type="match status" value="1"/>
</dbReference>
<dbReference type="CDD" id="cd02066">
    <property type="entry name" value="GRX_family"/>
    <property type="match status" value="1"/>
</dbReference>
<proteinExistence type="predicted"/>
<organism evidence="2">
    <name type="scientific">Trypanosoma vivax (strain Y486)</name>
    <dbReference type="NCBI Taxonomy" id="1055687"/>
    <lineage>
        <taxon>Eukaryota</taxon>
        <taxon>Discoba</taxon>
        <taxon>Euglenozoa</taxon>
        <taxon>Kinetoplastea</taxon>
        <taxon>Metakinetoplastina</taxon>
        <taxon>Trypanosomatida</taxon>
        <taxon>Trypanosomatidae</taxon>
        <taxon>Trypanosoma</taxon>
        <taxon>Duttonella</taxon>
    </lineage>
</organism>
<evidence type="ECO:0000313" key="2">
    <source>
        <dbReference type="EMBL" id="CCC49905.1"/>
    </source>
</evidence>
<evidence type="ECO:0000256" key="1">
    <source>
        <dbReference type="SAM" id="MobiDB-lite"/>
    </source>
</evidence>
<name>G0U1E9_TRYVY</name>
<dbReference type="EMBL" id="HE573024">
    <property type="protein sequence ID" value="CCC49905.1"/>
    <property type="molecule type" value="Genomic_DNA"/>
</dbReference>
<dbReference type="AlphaFoldDB" id="G0U1E9"/>
<protein>
    <submittedName>
        <fullName evidence="2">Uncharacterized protein</fullName>
    </submittedName>
</protein>
<dbReference type="VEuPathDB" id="TriTrypDB:TvY486_0805120"/>
<dbReference type="Pfam" id="PF04908">
    <property type="entry name" value="SH3BGR"/>
    <property type="match status" value="1"/>
</dbReference>